<evidence type="ECO:0000313" key="2">
    <source>
        <dbReference type="EMBL" id="RYP10706.1"/>
    </source>
</evidence>
<gene>
    <name evidence="2" type="ORF">DL764_000496</name>
</gene>
<dbReference type="STRING" id="155417.A0A4Q4TT94"/>
<dbReference type="PANTHER" id="PTHR42083:SF1">
    <property type="entry name" value="MARVEL DOMAIN-CONTAINING PROTEIN"/>
    <property type="match status" value="1"/>
</dbReference>
<dbReference type="OrthoDB" id="5363290at2759"/>
<evidence type="ECO:0000313" key="3">
    <source>
        <dbReference type="Proteomes" id="UP000293360"/>
    </source>
</evidence>
<dbReference type="AlphaFoldDB" id="A0A4Q4TT94"/>
<dbReference type="PANTHER" id="PTHR42083">
    <property type="entry name" value="MARVEL DOMAIN-CONTAINING PROTEIN"/>
    <property type="match status" value="1"/>
</dbReference>
<protein>
    <recommendedName>
        <fullName evidence="4">MARVEL domain-containing protein</fullName>
    </recommendedName>
</protein>
<keyword evidence="3" id="KW-1185">Reference proteome</keyword>
<evidence type="ECO:0000256" key="1">
    <source>
        <dbReference type="SAM" id="Phobius"/>
    </source>
</evidence>
<feature type="transmembrane region" description="Helical" evidence="1">
    <location>
        <begin position="54"/>
        <end position="72"/>
    </location>
</feature>
<feature type="transmembrane region" description="Helical" evidence="1">
    <location>
        <begin position="87"/>
        <end position="113"/>
    </location>
</feature>
<evidence type="ECO:0008006" key="4">
    <source>
        <dbReference type="Google" id="ProtNLM"/>
    </source>
</evidence>
<feature type="transmembrane region" description="Helical" evidence="1">
    <location>
        <begin position="167"/>
        <end position="191"/>
    </location>
</feature>
<organism evidence="2 3">
    <name type="scientific">Monosporascus ibericus</name>
    <dbReference type="NCBI Taxonomy" id="155417"/>
    <lineage>
        <taxon>Eukaryota</taxon>
        <taxon>Fungi</taxon>
        <taxon>Dikarya</taxon>
        <taxon>Ascomycota</taxon>
        <taxon>Pezizomycotina</taxon>
        <taxon>Sordariomycetes</taxon>
        <taxon>Xylariomycetidae</taxon>
        <taxon>Xylariales</taxon>
        <taxon>Xylariales incertae sedis</taxon>
        <taxon>Monosporascus</taxon>
    </lineage>
</organism>
<proteinExistence type="predicted"/>
<dbReference type="EMBL" id="QJNU01000014">
    <property type="protein sequence ID" value="RYP10706.1"/>
    <property type="molecule type" value="Genomic_DNA"/>
</dbReference>
<feature type="transmembrane region" description="Helical" evidence="1">
    <location>
        <begin position="125"/>
        <end position="147"/>
    </location>
</feature>
<accession>A0A4Q4TT94</accession>
<sequence length="270" mass="29482">MHGESSTQNDADSGSGFAKVGVDFAKAAAKKKAKDAGLKAITTPLRTWQLWLRLGGRAVQLVFAIVVCAFYGNRVRRDSSEGNGQHAAWVFALFVGGVSCATAVVYALCNFAAFFTVPLRTHAVFAWDLLLSIFWLIIFGIFATIFLRLDDAEEAAYEGARVGAMKIAVWLDLLNALLWLLTGVYGFIYGYTKEKGLGFCRFWEKKATDKVGDVEANIHGKVNDRFGTTFDGYKEKVNNNPVGKAVSDKVTAKVTAKVTSKVTAKVARMI</sequence>
<reference evidence="2 3" key="1">
    <citation type="submission" date="2018-06" db="EMBL/GenBank/DDBJ databases">
        <title>Complete Genomes of Monosporascus.</title>
        <authorList>
            <person name="Robinson A.J."/>
            <person name="Natvig D.O."/>
        </authorList>
    </citation>
    <scope>NUCLEOTIDE SEQUENCE [LARGE SCALE GENOMIC DNA]</scope>
    <source>
        <strain evidence="2 3">CBS 110550</strain>
    </source>
</reference>
<comment type="caution">
    <text evidence="2">The sequence shown here is derived from an EMBL/GenBank/DDBJ whole genome shotgun (WGS) entry which is preliminary data.</text>
</comment>
<keyword evidence="1" id="KW-0472">Membrane</keyword>
<keyword evidence="1" id="KW-1133">Transmembrane helix</keyword>
<keyword evidence="1" id="KW-0812">Transmembrane</keyword>
<dbReference type="Proteomes" id="UP000293360">
    <property type="component" value="Unassembled WGS sequence"/>
</dbReference>
<name>A0A4Q4TT94_9PEZI</name>